<comment type="subcellular location">
    <subcellularLocation>
        <location evidence="1">Membrane</location>
        <topology evidence="1">Multi-pass membrane protein</topology>
    </subcellularLocation>
</comment>
<keyword evidence="7" id="KW-0449">Lipoprotein</keyword>
<organism evidence="14 15">
    <name type="scientific">Wallemia ichthyophaga</name>
    <dbReference type="NCBI Taxonomy" id="245174"/>
    <lineage>
        <taxon>Eukaryota</taxon>
        <taxon>Fungi</taxon>
        <taxon>Dikarya</taxon>
        <taxon>Basidiomycota</taxon>
        <taxon>Wallemiomycotina</taxon>
        <taxon>Wallemiomycetes</taxon>
        <taxon>Wallemiales</taxon>
        <taxon>Wallemiaceae</taxon>
        <taxon>Wallemia</taxon>
    </lineage>
</organism>
<comment type="domain">
    <text evidence="11">The DHHC domain is required for palmitoyltransferase activity.</text>
</comment>
<feature type="transmembrane region" description="Helical" evidence="11">
    <location>
        <begin position="433"/>
        <end position="453"/>
    </location>
</feature>
<comment type="similarity">
    <text evidence="9">Belongs to the DHHC palmitoyltransferase family. PFA5 subfamily.</text>
</comment>
<feature type="transmembrane region" description="Helical" evidence="11">
    <location>
        <begin position="391"/>
        <end position="413"/>
    </location>
</feature>
<dbReference type="GO" id="GO:0016020">
    <property type="term" value="C:membrane"/>
    <property type="evidence" value="ECO:0007669"/>
    <property type="project" value="UniProtKB-SubCell"/>
</dbReference>
<dbReference type="Pfam" id="PF01529">
    <property type="entry name" value="DHHC"/>
    <property type="match status" value="1"/>
</dbReference>
<gene>
    <name evidence="14" type="ORF">E3P86_01892</name>
</gene>
<evidence type="ECO:0000256" key="9">
    <source>
        <dbReference type="ARBA" id="ARBA00038298"/>
    </source>
</evidence>
<evidence type="ECO:0000256" key="6">
    <source>
        <dbReference type="ARBA" id="ARBA00023139"/>
    </source>
</evidence>
<evidence type="ECO:0000256" key="1">
    <source>
        <dbReference type="ARBA" id="ARBA00004141"/>
    </source>
</evidence>
<dbReference type="PANTHER" id="PTHR22883">
    <property type="entry name" value="ZINC FINGER DHHC DOMAIN CONTAINING PROTEIN"/>
    <property type="match status" value="1"/>
</dbReference>
<accession>A0A4T0J7B2</accession>
<keyword evidence="6" id="KW-0564">Palmitate</keyword>
<protein>
    <recommendedName>
        <fullName evidence="11">Palmitoyltransferase</fullName>
        <ecNumber evidence="11">2.3.1.225</ecNumber>
    </recommendedName>
</protein>
<name>A0A4T0J7B2_WALIC</name>
<dbReference type="PANTHER" id="PTHR22883:SF23">
    <property type="entry name" value="PALMITOYLTRANSFERASE ZDHHC6"/>
    <property type="match status" value="1"/>
</dbReference>
<proteinExistence type="inferred from homology"/>
<dbReference type="GO" id="GO:0019706">
    <property type="term" value="F:protein-cysteine S-palmitoyltransferase activity"/>
    <property type="evidence" value="ECO:0007669"/>
    <property type="project" value="UniProtKB-EC"/>
</dbReference>
<dbReference type="EC" id="2.3.1.225" evidence="11"/>
<evidence type="ECO:0000256" key="8">
    <source>
        <dbReference type="ARBA" id="ARBA00023315"/>
    </source>
</evidence>
<comment type="caution">
    <text evidence="14">The sequence shown here is derived from an EMBL/GenBank/DDBJ whole genome shotgun (WGS) entry which is preliminary data.</text>
</comment>
<keyword evidence="2 11" id="KW-0808">Transferase</keyword>
<sequence length="573" mass="65558">MCGDIYRYLGEEMKFLWDGDLKLNTVHTRDVARALVELGKWRSNCNPPQSTLNDIISYANDEKLEQFKLPSRKAVGKAPLFNLVDDSNATQSSVAEVIANVFRVKTGFLGGLVSTFARMDIEEMIDDVNEKHIQAWSEMLHRSNIRDSPLTPYLDEHFFKKNPIALDPSKIKKTLNFKCKHSKLTTSDIQAIVDGFRFVPSFVPSMQCVRDANEVAQTNSVLRFIKTKWIVGFVVLIIIFDYFSVTVAVGVGLVTKNRAGGFGLGVTILVVFNVLFLIFCASYAAILFIHPGYITNSFIPAYHPGRAAQNKDKDTDRTGTSNHSNQSDCTTYPPTFRVQATQFDATYCSQCQLWRPPRAHHDRHANRCVWEFDHYCPWIGQSVGGHNHKHFVTFLFWCVVVLSFTAIALGVSYPSLISDEHGDGLWSGRGRGPIIGAIAVSSFFAFFVGGLLFNHIWLACDSLTTFEDMFEVRTIRARDASILSKHYDPWQLQAKKACKDHWYYVWGNPRTEGNLWWLESPYRNWCFRMGANPLVWFVPFAKPHHDLLNVEYNPRFDQWGRARMRSEWPEYLR</sequence>
<keyword evidence="3 11" id="KW-0812">Transmembrane</keyword>
<dbReference type="GO" id="GO:0005794">
    <property type="term" value="C:Golgi apparatus"/>
    <property type="evidence" value="ECO:0007669"/>
    <property type="project" value="TreeGrafter"/>
</dbReference>
<feature type="compositionally biased region" description="Polar residues" evidence="12">
    <location>
        <begin position="318"/>
        <end position="328"/>
    </location>
</feature>
<keyword evidence="8 11" id="KW-0012">Acyltransferase</keyword>
<dbReference type="InterPro" id="IPR001594">
    <property type="entry name" value="Palmitoyltrfase_DHHC"/>
</dbReference>
<evidence type="ECO:0000256" key="4">
    <source>
        <dbReference type="ARBA" id="ARBA00022989"/>
    </source>
</evidence>
<dbReference type="GO" id="GO:0005783">
    <property type="term" value="C:endoplasmic reticulum"/>
    <property type="evidence" value="ECO:0007669"/>
    <property type="project" value="TreeGrafter"/>
</dbReference>
<feature type="domain" description="Palmitoyltransferase DHHC" evidence="13">
    <location>
        <begin position="344"/>
        <end position="469"/>
    </location>
</feature>
<dbReference type="EMBL" id="SPOI01000078">
    <property type="protein sequence ID" value="TIB38027.1"/>
    <property type="molecule type" value="Genomic_DNA"/>
</dbReference>
<evidence type="ECO:0000259" key="13">
    <source>
        <dbReference type="Pfam" id="PF01529"/>
    </source>
</evidence>
<evidence type="ECO:0000313" key="14">
    <source>
        <dbReference type="EMBL" id="TIB38027.1"/>
    </source>
</evidence>
<reference evidence="14 15" key="1">
    <citation type="submission" date="2019-03" db="EMBL/GenBank/DDBJ databases">
        <title>Sequencing 23 genomes of Wallemia ichthyophaga.</title>
        <authorList>
            <person name="Gostincar C."/>
        </authorList>
    </citation>
    <scope>NUCLEOTIDE SEQUENCE [LARGE SCALE GENOMIC DNA]</scope>
    <source>
        <strain evidence="14 15">EXF-6200</strain>
    </source>
</reference>
<evidence type="ECO:0000256" key="2">
    <source>
        <dbReference type="ARBA" id="ARBA00022679"/>
    </source>
</evidence>
<evidence type="ECO:0000313" key="15">
    <source>
        <dbReference type="Proteomes" id="UP000310689"/>
    </source>
</evidence>
<evidence type="ECO:0000256" key="7">
    <source>
        <dbReference type="ARBA" id="ARBA00023288"/>
    </source>
</evidence>
<keyword evidence="5 11" id="KW-0472">Membrane</keyword>
<comment type="catalytic activity">
    <reaction evidence="10 11">
        <text>L-cysteinyl-[protein] + hexadecanoyl-CoA = S-hexadecanoyl-L-cysteinyl-[protein] + CoA</text>
        <dbReference type="Rhea" id="RHEA:36683"/>
        <dbReference type="Rhea" id="RHEA-COMP:10131"/>
        <dbReference type="Rhea" id="RHEA-COMP:11032"/>
        <dbReference type="ChEBI" id="CHEBI:29950"/>
        <dbReference type="ChEBI" id="CHEBI:57287"/>
        <dbReference type="ChEBI" id="CHEBI:57379"/>
        <dbReference type="ChEBI" id="CHEBI:74151"/>
        <dbReference type="EC" id="2.3.1.225"/>
    </reaction>
</comment>
<evidence type="ECO:0000256" key="12">
    <source>
        <dbReference type="SAM" id="MobiDB-lite"/>
    </source>
</evidence>
<feature type="transmembrane region" description="Helical" evidence="11">
    <location>
        <begin position="266"/>
        <end position="289"/>
    </location>
</feature>
<dbReference type="Proteomes" id="UP000310689">
    <property type="component" value="Unassembled WGS sequence"/>
</dbReference>
<dbReference type="GO" id="GO:0006612">
    <property type="term" value="P:protein targeting to membrane"/>
    <property type="evidence" value="ECO:0007669"/>
    <property type="project" value="TreeGrafter"/>
</dbReference>
<dbReference type="PROSITE" id="PS50216">
    <property type="entry name" value="DHHC"/>
    <property type="match status" value="1"/>
</dbReference>
<evidence type="ECO:0000256" key="5">
    <source>
        <dbReference type="ARBA" id="ARBA00023136"/>
    </source>
</evidence>
<dbReference type="InterPro" id="IPR039859">
    <property type="entry name" value="PFA4/ZDH16/20/ERF2-like"/>
</dbReference>
<feature type="region of interest" description="Disordered" evidence="12">
    <location>
        <begin position="309"/>
        <end position="328"/>
    </location>
</feature>
<feature type="transmembrane region" description="Helical" evidence="11">
    <location>
        <begin position="229"/>
        <end position="254"/>
    </location>
</feature>
<evidence type="ECO:0000256" key="11">
    <source>
        <dbReference type="RuleBase" id="RU079119"/>
    </source>
</evidence>
<keyword evidence="4 11" id="KW-1133">Transmembrane helix</keyword>
<evidence type="ECO:0000256" key="10">
    <source>
        <dbReference type="ARBA" id="ARBA00048048"/>
    </source>
</evidence>
<dbReference type="AlphaFoldDB" id="A0A4T0J7B2"/>
<evidence type="ECO:0000256" key="3">
    <source>
        <dbReference type="ARBA" id="ARBA00022692"/>
    </source>
</evidence>